<keyword evidence="1" id="KW-0812">Transmembrane</keyword>
<accession>A0A8F5BS13</accession>
<sequence>MDQRRVEDIAQIGAYSLPYDIVNIVYGAIVIYRASQEGKDPLAYASNKQGFKEAVKKLIKLGVIEKTTPYSLKKEYEEQVEKFDEIINYEDYERARYELYKLSEKADNLFTSSLVLYASVFLSLSELKPEILKIINEYIDQQTKVDYGKWIVIGIATASVLFAIASVLIHILAHVSIW</sequence>
<evidence type="ECO:0000256" key="1">
    <source>
        <dbReference type="SAM" id="Phobius"/>
    </source>
</evidence>
<dbReference type="AlphaFoldDB" id="A0A8F5BS13"/>
<organism evidence="2 3">
    <name type="scientific">Saccharolobus shibatae (strain ATCC 51178 / DSM 5389 / JCM 8931 / NBRC 15437 / B12)</name>
    <name type="common">Sulfolobus shibatae</name>
    <dbReference type="NCBI Taxonomy" id="523848"/>
    <lineage>
        <taxon>Archaea</taxon>
        <taxon>Thermoproteota</taxon>
        <taxon>Thermoprotei</taxon>
        <taxon>Sulfolobales</taxon>
        <taxon>Sulfolobaceae</taxon>
        <taxon>Saccharolobus</taxon>
    </lineage>
</organism>
<evidence type="ECO:0000313" key="2">
    <source>
        <dbReference type="EMBL" id="QXJ30279.1"/>
    </source>
</evidence>
<dbReference type="SMR" id="A0A8F5BS13"/>
<dbReference type="KEGG" id="sshi:J5U23_03176"/>
<feature type="transmembrane region" description="Helical" evidence="1">
    <location>
        <begin position="147"/>
        <end position="173"/>
    </location>
</feature>
<dbReference type="RefSeq" id="WP_015979194.1">
    <property type="nucleotide sequence ID" value="NZ_CP077717.1"/>
</dbReference>
<dbReference type="GeneID" id="65564653"/>
<reference evidence="2" key="1">
    <citation type="journal article" date="2021" name="Environ. Microbiol.">
        <title>New insights into the diversity and evolution of the archaeal mobilome from three complete genomes of Saccharolobus shibatae.</title>
        <authorList>
            <person name="Medvedeva S."/>
            <person name="Brandt D."/>
            <person name="Cvirkaite-Krupovic V."/>
            <person name="Liu Y."/>
            <person name="Severinov K."/>
            <person name="Ishino S."/>
            <person name="Ishino Y."/>
            <person name="Prangishvili D."/>
            <person name="Kalinowski J."/>
            <person name="Krupovic M."/>
        </authorList>
    </citation>
    <scope>NUCLEOTIDE SEQUENCE</scope>
    <source>
        <strain evidence="2">B12</strain>
    </source>
</reference>
<dbReference type="Proteomes" id="UP000694018">
    <property type="component" value="Chromosome"/>
</dbReference>
<keyword evidence="1" id="KW-0472">Membrane</keyword>
<gene>
    <name evidence="2" type="ORF">J5U23_03176</name>
</gene>
<dbReference type="EMBL" id="CP077717">
    <property type="protein sequence ID" value="QXJ30279.1"/>
    <property type="molecule type" value="Genomic_DNA"/>
</dbReference>
<evidence type="ECO:0000313" key="3">
    <source>
        <dbReference type="Proteomes" id="UP000694018"/>
    </source>
</evidence>
<keyword evidence="1" id="KW-1133">Transmembrane helix</keyword>
<proteinExistence type="predicted"/>
<protein>
    <submittedName>
        <fullName evidence="2">Staphopain-like protein</fullName>
    </submittedName>
</protein>
<name>A0A8F5BS13_SACSH</name>